<feature type="compositionally biased region" description="Low complexity" evidence="1">
    <location>
        <begin position="28"/>
        <end position="54"/>
    </location>
</feature>
<dbReference type="EMBL" id="CP068570">
    <property type="protein sequence ID" value="QQZ48820.1"/>
    <property type="molecule type" value="Genomic_DNA"/>
</dbReference>
<sequence>MLSSGGQGMTQGVVTVQGLNLRDGPGGAATPPAWTSASASRCSSPRPAGRASPP</sequence>
<evidence type="ECO:0000313" key="2">
    <source>
        <dbReference type="EMBL" id="QQZ48820.1"/>
    </source>
</evidence>
<organism evidence="2">
    <name type="scientific">Phenylobacterium glaciei</name>
    <dbReference type="NCBI Taxonomy" id="2803784"/>
    <lineage>
        <taxon>Bacteria</taxon>
        <taxon>Pseudomonadati</taxon>
        <taxon>Pseudomonadota</taxon>
        <taxon>Alphaproteobacteria</taxon>
        <taxon>Caulobacterales</taxon>
        <taxon>Caulobacteraceae</taxon>
        <taxon>Phenylobacterium</taxon>
    </lineage>
</organism>
<gene>
    <name evidence="2" type="ORF">JKL49_15760</name>
</gene>
<accession>A0A974P1S0</accession>
<feature type="region of interest" description="Disordered" evidence="1">
    <location>
        <begin position="1"/>
        <end position="54"/>
    </location>
</feature>
<name>A0A974P1S0_9CAUL</name>
<dbReference type="AlphaFoldDB" id="A0A974P1S0"/>
<reference evidence="2" key="1">
    <citation type="submission" date="2021-01" db="EMBL/GenBank/DDBJ databases">
        <title>Genome sequence of Phenylobacterium sp. 20VBR1 isolated from a valley glaceir, Ny-Alesund, Svalbard.</title>
        <authorList>
            <person name="Thomas F.A."/>
            <person name="Krishnan K.P."/>
            <person name="Sinha R.K."/>
        </authorList>
    </citation>
    <scope>NUCLEOTIDE SEQUENCE</scope>
    <source>
        <strain evidence="2">20VBR1</strain>
    </source>
</reference>
<protein>
    <submittedName>
        <fullName evidence="2">Uncharacterized protein</fullName>
    </submittedName>
</protein>
<proteinExistence type="predicted"/>
<evidence type="ECO:0000256" key="1">
    <source>
        <dbReference type="SAM" id="MobiDB-lite"/>
    </source>
</evidence>